<protein>
    <submittedName>
        <fullName evidence="1">Uncharacterized protein</fullName>
    </submittedName>
</protein>
<evidence type="ECO:0000313" key="2">
    <source>
        <dbReference type="Proteomes" id="UP000215086"/>
    </source>
</evidence>
<name>A0A286RA73_9BACT</name>
<sequence>MSYRFGEFQGTSRAHSDFLSGQKDGLPVFFTLLRKRE</sequence>
<proteinExistence type="predicted"/>
<gene>
    <name evidence="1" type="ORF">THTE_0248</name>
</gene>
<organism evidence="1 2">
    <name type="scientific">Thermogutta terrifontis</name>
    <dbReference type="NCBI Taxonomy" id="1331910"/>
    <lineage>
        <taxon>Bacteria</taxon>
        <taxon>Pseudomonadati</taxon>
        <taxon>Planctomycetota</taxon>
        <taxon>Planctomycetia</taxon>
        <taxon>Pirellulales</taxon>
        <taxon>Thermoguttaceae</taxon>
        <taxon>Thermogutta</taxon>
    </lineage>
</organism>
<evidence type="ECO:0000313" key="1">
    <source>
        <dbReference type="EMBL" id="ASV72850.1"/>
    </source>
</evidence>
<dbReference type="Proteomes" id="UP000215086">
    <property type="component" value="Chromosome"/>
</dbReference>
<keyword evidence="2" id="KW-1185">Reference proteome</keyword>
<dbReference type="KEGG" id="ttf:THTE_0248"/>
<reference evidence="1 2" key="1">
    <citation type="journal article" name="Front. Microbiol.">
        <title>Sugar Metabolism of the First Thermophilic Planctomycete Thermogutta terrifontis: Comparative Genomic and Transcriptomic Approaches.</title>
        <authorList>
            <person name="Elcheninov A.G."/>
            <person name="Menzel P."/>
            <person name="Gudbergsdottir S.R."/>
            <person name="Slesarev A.I."/>
            <person name="Kadnikov V.V."/>
            <person name="Krogh A."/>
            <person name="Bonch-Osmolovskaya E.A."/>
            <person name="Peng X."/>
            <person name="Kublanov I.V."/>
        </authorList>
    </citation>
    <scope>NUCLEOTIDE SEQUENCE [LARGE SCALE GENOMIC DNA]</scope>
    <source>
        <strain evidence="1 2">R1</strain>
    </source>
</reference>
<dbReference type="EMBL" id="CP018477">
    <property type="protein sequence ID" value="ASV72850.1"/>
    <property type="molecule type" value="Genomic_DNA"/>
</dbReference>
<accession>A0A286RA73</accession>
<dbReference type="AlphaFoldDB" id="A0A286RA73"/>